<feature type="compositionally biased region" description="Polar residues" evidence="1">
    <location>
        <begin position="372"/>
        <end position="385"/>
    </location>
</feature>
<protein>
    <submittedName>
        <fullName evidence="2">Uncharacterized protein</fullName>
    </submittedName>
</protein>
<feature type="compositionally biased region" description="Polar residues" evidence="1">
    <location>
        <begin position="325"/>
        <end position="335"/>
    </location>
</feature>
<feature type="region of interest" description="Disordered" evidence="1">
    <location>
        <begin position="429"/>
        <end position="493"/>
    </location>
</feature>
<accession>A0A699HY81</accession>
<feature type="compositionally biased region" description="Polar residues" evidence="1">
    <location>
        <begin position="346"/>
        <end position="355"/>
    </location>
</feature>
<feature type="compositionally biased region" description="Acidic residues" evidence="1">
    <location>
        <begin position="453"/>
        <end position="462"/>
    </location>
</feature>
<feature type="region of interest" description="Disordered" evidence="1">
    <location>
        <begin position="167"/>
        <end position="200"/>
    </location>
</feature>
<organism evidence="2">
    <name type="scientific">Tanacetum cinerariifolium</name>
    <name type="common">Dalmatian daisy</name>
    <name type="synonym">Chrysanthemum cinerariifolium</name>
    <dbReference type="NCBI Taxonomy" id="118510"/>
    <lineage>
        <taxon>Eukaryota</taxon>
        <taxon>Viridiplantae</taxon>
        <taxon>Streptophyta</taxon>
        <taxon>Embryophyta</taxon>
        <taxon>Tracheophyta</taxon>
        <taxon>Spermatophyta</taxon>
        <taxon>Magnoliopsida</taxon>
        <taxon>eudicotyledons</taxon>
        <taxon>Gunneridae</taxon>
        <taxon>Pentapetalae</taxon>
        <taxon>asterids</taxon>
        <taxon>campanulids</taxon>
        <taxon>Asterales</taxon>
        <taxon>Asteraceae</taxon>
        <taxon>Asteroideae</taxon>
        <taxon>Anthemideae</taxon>
        <taxon>Anthemidinae</taxon>
        <taxon>Tanacetum</taxon>
    </lineage>
</organism>
<name>A0A699HY81_TANCI</name>
<dbReference type="EMBL" id="BKCJ010216376">
    <property type="protein sequence ID" value="GEY85690.1"/>
    <property type="molecule type" value="Genomic_DNA"/>
</dbReference>
<proteinExistence type="predicted"/>
<gene>
    <name evidence="2" type="ORF">Tci_457664</name>
</gene>
<feature type="region of interest" description="Disordered" evidence="1">
    <location>
        <begin position="368"/>
        <end position="415"/>
    </location>
</feature>
<evidence type="ECO:0000313" key="2">
    <source>
        <dbReference type="EMBL" id="GEY85690.1"/>
    </source>
</evidence>
<feature type="compositionally biased region" description="Basic and acidic residues" evidence="1">
    <location>
        <begin position="187"/>
        <end position="200"/>
    </location>
</feature>
<sequence length="692" mass="76972">MAAGQRKPEVQWFYKWVTKEVACFFQSLRNTNHVKESELASLFGKQKCEENHIDSIYETNIEKTLVSATPLSTAFISTFTVQDIQDSLDDEEDLPSHPQAKTRVSLMKHMNEMKKLKSKLLWHLLMKKESLWAKKVPAMVNGLRSLYKRPKDLIFVKSSTDNLTMSITTGNKPMLSKAENSTLPNHDTNKIPSDESERNTTDHSVAILDSLITDYDSSDESLVCNAPLPLLVKLASAEPISGPRTIKSILKSLFIPIGGIYGEVWVNTFRNAIGAHYLSHSREYVAPLSIDIVRPWFETIGYGETVLAKETLKKSLLPPSEATKGGSSKAPTGSKTGHLKRKKESSSAMDFNPSQTSASTLVVAKMHKEDQQATGNDASAVSTTEVDLGKSAPNDFVPHQKGPDERSKNYTPDHTFAWTNPNVLVDKTKSTGDGSQTAHPISGTKVDTRSAFIDDENQDDEPFITLDESSEENAKRNKDTHAEHKSTLNQRLKQDKQKAAVEIATLKAQSVFPNINQLTEHLVSSMKPEFSKLLSSHDFSSSIPTELKELPTKITALSRETLEALPGLLNKVVDTLNRFASILNAHNKGVSLAGKSTASPVEGEKNTNPLTKDVELENLVDLMGIYVVEEYHKKKLLYNKYFDKMLKRNKNPKITKCKVLTKKGPIILKIYKEDGSEEVITNLKVSDLHLAE</sequence>
<reference evidence="2" key="1">
    <citation type="journal article" date="2019" name="Sci. Rep.">
        <title>Draft genome of Tanacetum cinerariifolium, the natural source of mosquito coil.</title>
        <authorList>
            <person name="Yamashiro T."/>
            <person name="Shiraishi A."/>
            <person name="Satake H."/>
            <person name="Nakayama K."/>
        </authorList>
    </citation>
    <scope>NUCLEOTIDE SEQUENCE</scope>
</reference>
<feature type="region of interest" description="Disordered" evidence="1">
    <location>
        <begin position="317"/>
        <end position="355"/>
    </location>
</feature>
<comment type="caution">
    <text evidence="2">The sequence shown here is derived from an EMBL/GenBank/DDBJ whole genome shotgun (WGS) entry which is preliminary data.</text>
</comment>
<dbReference type="AlphaFoldDB" id="A0A699HY81"/>
<evidence type="ECO:0000256" key="1">
    <source>
        <dbReference type="SAM" id="MobiDB-lite"/>
    </source>
</evidence>
<feature type="compositionally biased region" description="Basic and acidic residues" evidence="1">
    <location>
        <begin position="472"/>
        <end position="493"/>
    </location>
</feature>